<dbReference type="GO" id="GO:2000243">
    <property type="term" value="P:positive regulation of reproductive process"/>
    <property type="evidence" value="ECO:0007669"/>
    <property type="project" value="UniProtKB-ARBA"/>
</dbReference>
<dbReference type="GO" id="GO:0005576">
    <property type="term" value="C:extracellular region"/>
    <property type="evidence" value="ECO:0007669"/>
    <property type="project" value="UniProtKB-SubCell"/>
</dbReference>
<dbReference type="CDD" id="cd00190">
    <property type="entry name" value="Tryp_SPc"/>
    <property type="match status" value="1"/>
</dbReference>
<keyword evidence="3 5" id="KW-0732">Signal</keyword>
<dbReference type="AlphaFoldDB" id="A0A7J7V4M2"/>
<evidence type="ECO:0000256" key="4">
    <source>
        <dbReference type="ARBA" id="ARBA00023157"/>
    </source>
</evidence>
<reference evidence="7 8" key="1">
    <citation type="journal article" date="2020" name="Nature">
        <title>Six reference-quality genomes reveal evolution of bat adaptations.</title>
        <authorList>
            <person name="Jebb D."/>
            <person name="Huang Z."/>
            <person name="Pippel M."/>
            <person name="Hughes G.M."/>
            <person name="Lavrichenko K."/>
            <person name="Devanna P."/>
            <person name="Winkler S."/>
            <person name="Jermiin L.S."/>
            <person name="Skirmuntt E.C."/>
            <person name="Katzourakis A."/>
            <person name="Burkitt-Gray L."/>
            <person name="Ray D.A."/>
            <person name="Sullivan K.A.M."/>
            <person name="Roscito J.G."/>
            <person name="Kirilenko B.M."/>
            <person name="Davalos L.M."/>
            <person name="Corthals A.P."/>
            <person name="Power M.L."/>
            <person name="Jones G."/>
            <person name="Ransome R.D."/>
            <person name="Dechmann D.K.N."/>
            <person name="Locatelli A.G."/>
            <person name="Puechmaille S.J."/>
            <person name="Fedrigo O."/>
            <person name="Jarvis E.D."/>
            <person name="Hiller M."/>
            <person name="Vernes S.C."/>
            <person name="Myers E.W."/>
            <person name="Teeling E.C."/>
        </authorList>
    </citation>
    <scope>NUCLEOTIDE SEQUENCE [LARGE SCALE GENOMIC DNA]</scope>
    <source>
        <strain evidence="7">MMyoMyo1</strain>
        <tissue evidence="7">Flight muscle</tissue>
    </source>
</reference>
<keyword evidence="7" id="KW-0378">Hydrolase</keyword>
<feature type="chain" id="PRO_5029572886" evidence="5">
    <location>
        <begin position="18"/>
        <end position="241"/>
    </location>
</feature>
<dbReference type="GO" id="GO:0004252">
    <property type="term" value="F:serine-type endopeptidase activity"/>
    <property type="evidence" value="ECO:0007669"/>
    <property type="project" value="InterPro"/>
</dbReference>
<evidence type="ECO:0000259" key="6">
    <source>
        <dbReference type="PROSITE" id="PS50240"/>
    </source>
</evidence>
<feature type="signal peptide" evidence="5">
    <location>
        <begin position="1"/>
        <end position="17"/>
    </location>
</feature>
<dbReference type="Proteomes" id="UP000527355">
    <property type="component" value="Unassembled WGS sequence"/>
</dbReference>
<dbReference type="VEuPathDB" id="HostDB:LOC118665839"/>
<organism evidence="7 8">
    <name type="scientific">Myotis myotis</name>
    <name type="common">Greater mouse-eared bat</name>
    <name type="synonym">Vespertilio myotis</name>
    <dbReference type="NCBI Taxonomy" id="51298"/>
    <lineage>
        <taxon>Eukaryota</taxon>
        <taxon>Metazoa</taxon>
        <taxon>Chordata</taxon>
        <taxon>Craniata</taxon>
        <taxon>Vertebrata</taxon>
        <taxon>Euteleostomi</taxon>
        <taxon>Mammalia</taxon>
        <taxon>Eutheria</taxon>
        <taxon>Laurasiatheria</taxon>
        <taxon>Chiroptera</taxon>
        <taxon>Yangochiroptera</taxon>
        <taxon>Vespertilionidae</taxon>
        <taxon>Myotis</taxon>
    </lineage>
</organism>
<protein>
    <submittedName>
        <fullName evidence="7">Serine protease 58</fullName>
    </submittedName>
</protein>
<accession>A0A7J7V4M2</accession>
<dbReference type="GO" id="GO:0006508">
    <property type="term" value="P:proteolysis"/>
    <property type="evidence" value="ECO:0007669"/>
    <property type="project" value="UniProtKB-KW"/>
</dbReference>
<sequence length="241" mass="27267">MKFILFWVILNLPRALAYDPDYIHDITPPYLVYLKSDYLPCTGVLIHPLWVITASSCNLLNLKVVLGVTNPSSLTEQDVQVVGYSKMINHPYFSITSIENNLMLIKLERYIEVNDYVKLVSLPKEPPSENTMCMVSTWAYNTCDISKDPDSLQNVNISVISKTNCRNAYKSYDITKSMLCLGIVPGRRRPCKEVTAAPAVCNGILQGILTFTDGCVLRADVGIYTRIFNYIPWIENTIRNN</sequence>
<dbReference type="PANTHER" id="PTHR24271:SF56">
    <property type="entry name" value="SERINE PROTEASE 58"/>
    <property type="match status" value="1"/>
</dbReference>
<dbReference type="SMART" id="SM00020">
    <property type="entry name" value="Tryp_SPc"/>
    <property type="match status" value="1"/>
</dbReference>
<evidence type="ECO:0000256" key="1">
    <source>
        <dbReference type="ARBA" id="ARBA00004613"/>
    </source>
</evidence>
<dbReference type="OrthoDB" id="10059102at2759"/>
<dbReference type="FunFam" id="2.40.10.10:FF:000005">
    <property type="entry name" value="Serine protease 37"/>
    <property type="match status" value="1"/>
</dbReference>
<feature type="domain" description="Peptidase S1" evidence="6">
    <location>
        <begin position="29"/>
        <end position="239"/>
    </location>
</feature>
<dbReference type="InterPro" id="IPR009003">
    <property type="entry name" value="Peptidase_S1_PA"/>
</dbReference>
<comment type="subcellular location">
    <subcellularLocation>
        <location evidence="1">Secreted</location>
    </subcellularLocation>
</comment>
<evidence type="ECO:0000256" key="3">
    <source>
        <dbReference type="ARBA" id="ARBA00022729"/>
    </source>
</evidence>
<dbReference type="Gene3D" id="2.40.10.10">
    <property type="entry name" value="Trypsin-like serine proteases"/>
    <property type="match status" value="2"/>
</dbReference>
<dbReference type="InterPro" id="IPR001254">
    <property type="entry name" value="Trypsin_dom"/>
</dbReference>
<evidence type="ECO:0000256" key="2">
    <source>
        <dbReference type="ARBA" id="ARBA00022525"/>
    </source>
</evidence>
<gene>
    <name evidence="7" type="ORF">mMyoMyo1_015903</name>
</gene>
<keyword evidence="2" id="KW-0964">Secreted</keyword>
<dbReference type="FunFam" id="2.40.10.10:FF:000049">
    <property type="entry name" value="probable inactive serine protease 37"/>
    <property type="match status" value="1"/>
</dbReference>
<evidence type="ECO:0000313" key="8">
    <source>
        <dbReference type="Proteomes" id="UP000527355"/>
    </source>
</evidence>
<evidence type="ECO:0000313" key="7">
    <source>
        <dbReference type="EMBL" id="KAF6320043.1"/>
    </source>
</evidence>
<dbReference type="PANTHER" id="PTHR24271">
    <property type="entry name" value="KALLIKREIN-RELATED"/>
    <property type="match status" value="1"/>
</dbReference>
<dbReference type="PROSITE" id="PS50240">
    <property type="entry name" value="TRYPSIN_DOM"/>
    <property type="match status" value="1"/>
</dbReference>
<keyword evidence="8" id="KW-1185">Reference proteome</keyword>
<keyword evidence="4" id="KW-1015">Disulfide bond</keyword>
<comment type="caution">
    <text evidence="7">The sequence shown here is derived from an EMBL/GenBank/DDBJ whole genome shotgun (WGS) entry which is preliminary data.</text>
</comment>
<proteinExistence type="predicted"/>
<dbReference type="Pfam" id="PF00089">
    <property type="entry name" value="Trypsin"/>
    <property type="match status" value="1"/>
</dbReference>
<dbReference type="InterPro" id="IPR043504">
    <property type="entry name" value="Peptidase_S1_PA_chymotrypsin"/>
</dbReference>
<keyword evidence="7" id="KW-0645">Protease</keyword>
<name>A0A7J7V4M2_MYOMY</name>
<evidence type="ECO:0000256" key="5">
    <source>
        <dbReference type="SAM" id="SignalP"/>
    </source>
</evidence>
<dbReference type="SUPFAM" id="SSF50494">
    <property type="entry name" value="Trypsin-like serine proteases"/>
    <property type="match status" value="1"/>
</dbReference>
<dbReference type="GO" id="GO:0030141">
    <property type="term" value="C:secretory granule"/>
    <property type="evidence" value="ECO:0007669"/>
    <property type="project" value="TreeGrafter"/>
</dbReference>
<dbReference type="EMBL" id="JABWUV010000011">
    <property type="protein sequence ID" value="KAF6320043.1"/>
    <property type="molecule type" value="Genomic_DNA"/>
</dbReference>